<dbReference type="AlphaFoldDB" id="A0A6G1CTE7"/>
<dbReference type="EMBL" id="SPHZ02000008">
    <property type="protein sequence ID" value="KAF0903362.1"/>
    <property type="molecule type" value="Genomic_DNA"/>
</dbReference>
<gene>
    <name evidence="2" type="ORF">E2562_026911</name>
</gene>
<sequence>MQKAQARVHHQTHTTATAPPRAPSVLQGMELGGITSVQTLQVAKVLLSHLSVGVQEDSPVVPWL</sequence>
<feature type="region of interest" description="Disordered" evidence="1">
    <location>
        <begin position="1"/>
        <end position="24"/>
    </location>
</feature>
<keyword evidence="3" id="KW-1185">Reference proteome</keyword>
<name>A0A6G1CTE7_9ORYZ</name>
<protein>
    <submittedName>
        <fullName evidence="2">Uncharacterized protein</fullName>
    </submittedName>
</protein>
<proteinExistence type="predicted"/>
<evidence type="ECO:0000313" key="2">
    <source>
        <dbReference type="EMBL" id="KAF0903362.1"/>
    </source>
</evidence>
<evidence type="ECO:0000256" key="1">
    <source>
        <dbReference type="SAM" id="MobiDB-lite"/>
    </source>
</evidence>
<dbReference type="Proteomes" id="UP000479710">
    <property type="component" value="Unassembled WGS sequence"/>
</dbReference>
<organism evidence="2 3">
    <name type="scientific">Oryza meyeriana var. granulata</name>
    <dbReference type="NCBI Taxonomy" id="110450"/>
    <lineage>
        <taxon>Eukaryota</taxon>
        <taxon>Viridiplantae</taxon>
        <taxon>Streptophyta</taxon>
        <taxon>Embryophyta</taxon>
        <taxon>Tracheophyta</taxon>
        <taxon>Spermatophyta</taxon>
        <taxon>Magnoliopsida</taxon>
        <taxon>Liliopsida</taxon>
        <taxon>Poales</taxon>
        <taxon>Poaceae</taxon>
        <taxon>BOP clade</taxon>
        <taxon>Oryzoideae</taxon>
        <taxon>Oryzeae</taxon>
        <taxon>Oryzinae</taxon>
        <taxon>Oryza</taxon>
        <taxon>Oryza meyeriana</taxon>
    </lineage>
</organism>
<reference evidence="2 3" key="1">
    <citation type="submission" date="2019-11" db="EMBL/GenBank/DDBJ databases">
        <title>Whole genome sequence of Oryza granulata.</title>
        <authorList>
            <person name="Li W."/>
        </authorList>
    </citation>
    <scope>NUCLEOTIDE SEQUENCE [LARGE SCALE GENOMIC DNA]</scope>
    <source>
        <strain evidence="3">cv. Menghai</strain>
        <tissue evidence="2">Leaf</tissue>
    </source>
</reference>
<comment type="caution">
    <text evidence="2">The sequence shown here is derived from an EMBL/GenBank/DDBJ whole genome shotgun (WGS) entry which is preliminary data.</text>
</comment>
<feature type="compositionally biased region" description="Basic residues" evidence="1">
    <location>
        <begin position="1"/>
        <end position="12"/>
    </location>
</feature>
<accession>A0A6G1CTE7</accession>
<evidence type="ECO:0000313" key="3">
    <source>
        <dbReference type="Proteomes" id="UP000479710"/>
    </source>
</evidence>